<comment type="caution">
    <text evidence="2">The sequence shown here is derived from an EMBL/GenBank/DDBJ whole genome shotgun (WGS) entry which is preliminary data.</text>
</comment>
<dbReference type="Proteomes" id="UP000659223">
    <property type="component" value="Unassembled WGS sequence"/>
</dbReference>
<dbReference type="EMBL" id="BMUT01000002">
    <property type="protein sequence ID" value="GGX69142.1"/>
    <property type="molecule type" value="Genomic_DNA"/>
</dbReference>
<feature type="region of interest" description="Disordered" evidence="1">
    <location>
        <begin position="1"/>
        <end position="25"/>
    </location>
</feature>
<evidence type="ECO:0000313" key="2">
    <source>
        <dbReference type="EMBL" id="GGX69142.1"/>
    </source>
</evidence>
<feature type="region of interest" description="Disordered" evidence="1">
    <location>
        <begin position="86"/>
        <end position="116"/>
    </location>
</feature>
<name>A0ABQ2Y7Q1_9ACTN</name>
<reference evidence="3" key="1">
    <citation type="journal article" date="2019" name="Int. J. Syst. Evol. Microbiol.">
        <title>The Global Catalogue of Microorganisms (GCM) 10K type strain sequencing project: providing services to taxonomists for standard genome sequencing and annotation.</title>
        <authorList>
            <consortium name="The Broad Institute Genomics Platform"/>
            <consortium name="The Broad Institute Genome Sequencing Center for Infectious Disease"/>
            <person name="Wu L."/>
            <person name="Ma J."/>
        </authorList>
    </citation>
    <scope>NUCLEOTIDE SEQUENCE [LARGE SCALE GENOMIC DNA]</scope>
    <source>
        <strain evidence="3">JCM 4586</strain>
    </source>
</reference>
<organism evidence="2 3">
    <name type="scientific">Streptomyces hiroshimensis</name>
    <dbReference type="NCBI Taxonomy" id="66424"/>
    <lineage>
        <taxon>Bacteria</taxon>
        <taxon>Bacillati</taxon>
        <taxon>Actinomycetota</taxon>
        <taxon>Actinomycetes</taxon>
        <taxon>Kitasatosporales</taxon>
        <taxon>Streptomycetaceae</taxon>
        <taxon>Streptomyces</taxon>
    </lineage>
</organism>
<evidence type="ECO:0000256" key="1">
    <source>
        <dbReference type="SAM" id="MobiDB-lite"/>
    </source>
</evidence>
<proteinExistence type="predicted"/>
<sequence length="152" mass="16452">MRKERGGRGAPGPRSGDDAETYRRNPLKSLAGLPLVGDLLEPLLGHYPGKELPALFSAPHFRGRWQEFLPGTYEYAGPVRSVLVPERRGRPGKGPRPRWVVTLYSGPGQTGTSTRIEEGDDASELEEALAAGVSSLRVEKFLGTETRTGTGP</sequence>
<keyword evidence="3" id="KW-1185">Reference proteome</keyword>
<dbReference type="RefSeq" id="WP_190020596.1">
    <property type="nucleotide sequence ID" value="NZ_BMUT01000002.1"/>
</dbReference>
<protein>
    <submittedName>
        <fullName evidence="2">Uncharacterized protein</fullName>
    </submittedName>
</protein>
<accession>A0ABQ2Y7Q1</accession>
<evidence type="ECO:0000313" key="3">
    <source>
        <dbReference type="Proteomes" id="UP000659223"/>
    </source>
</evidence>
<gene>
    <name evidence="2" type="ORF">GCM10010324_12560</name>
</gene>